<name>A0A9P0GPE0_9CUCU</name>
<dbReference type="SMART" id="SM00398">
    <property type="entry name" value="HMG"/>
    <property type="match status" value="1"/>
</dbReference>
<keyword evidence="8" id="KW-1185">Reference proteome</keyword>
<proteinExistence type="predicted"/>
<evidence type="ECO:0000256" key="3">
    <source>
        <dbReference type="ARBA" id="ARBA00023242"/>
    </source>
</evidence>
<dbReference type="CDD" id="cd22029">
    <property type="entry name" value="HMG-box_SoxC"/>
    <property type="match status" value="1"/>
</dbReference>
<dbReference type="PROSITE" id="PS50118">
    <property type="entry name" value="HMG_BOX_2"/>
    <property type="match status" value="1"/>
</dbReference>
<dbReference type="SUPFAM" id="SSF47095">
    <property type="entry name" value="HMG-box"/>
    <property type="match status" value="1"/>
</dbReference>
<dbReference type="Pfam" id="PF00505">
    <property type="entry name" value="HMG_box"/>
    <property type="match status" value="1"/>
</dbReference>
<dbReference type="GO" id="GO:0030182">
    <property type="term" value="P:neuron differentiation"/>
    <property type="evidence" value="ECO:0007669"/>
    <property type="project" value="TreeGrafter"/>
</dbReference>
<dbReference type="InterPro" id="IPR050140">
    <property type="entry name" value="SRY-related_HMG-box_TF-like"/>
</dbReference>
<evidence type="ECO:0000256" key="5">
    <source>
        <dbReference type="SAM" id="MobiDB-lite"/>
    </source>
</evidence>
<feature type="DNA-binding region" description="HMG box" evidence="4">
    <location>
        <begin position="50"/>
        <end position="118"/>
    </location>
</feature>
<feature type="region of interest" description="Disordered" evidence="5">
    <location>
        <begin position="109"/>
        <end position="161"/>
    </location>
</feature>
<dbReference type="InterPro" id="IPR009071">
    <property type="entry name" value="HMG_box_dom"/>
</dbReference>
<evidence type="ECO:0000313" key="7">
    <source>
        <dbReference type="EMBL" id="CAH1126244.1"/>
    </source>
</evidence>
<organism evidence="7 8">
    <name type="scientific">Ceutorhynchus assimilis</name>
    <name type="common">cabbage seed weevil</name>
    <dbReference type="NCBI Taxonomy" id="467358"/>
    <lineage>
        <taxon>Eukaryota</taxon>
        <taxon>Metazoa</taxon>
        <taxon>Ecdysozoa</taxon>
        <taxon>Arthropoda</taxon>
        <taxon>Hexapoda</taxon>
        <taxon>Insecta</taxon>
        <taxon>Pterygota</taxon>
        <taxon>Neoptera</taxon>
        <taxon>Endopterygota</taxon>
        <taxon>Coleoptera</taxon>
        <taxon>Polyphaga</taxon>
        <taxon>Cucujiformia</taxon>
        <taxon>Curculionidae</taxon>
        <taxon>Ceutorhynchinae</taxon>
        <taxon>Ceutorhynchus</taxon>
    </lineage>
</organism>
<feature type="compositionally biased region" description="Basic residues" evidence="5">
    <location>
        <begin position="133"/>
        <end position="144"/>
    </location>
</feature>
<feature type="compositionally biased region" description="Polar residues" evidence="5">
    <location>
        <begin position="28"/>
        <end position="48"/>
    </location>
</feature>
<gene>
    <name evidence="7" type="ORF">CEUTPL_LOCUS5107</name>
</gene>
<dbReference type="OrthoDB" id="6247875at2759"/>
<dbReference type="AlphaFoldDB" id="A0A9P0GPE0"/>
<evidence type="ECO:0000256" key="4">
    <source>
        <dbReference type="PROSITE-ProRule" id="PRU00267"/>
    </source>
</evidence>
<dbReference type="InterPro" id="IPR036910">
    <property type="entry name" value="HMG_box_dom_sf"/>
</dbReference>
<feature type="region of interest" description="Disordered" evidence="5">
    <location>
        <begin position="1"/>
        <end position="50"/>
    </location>
</feature>
<dbReference type="GO" id="GO:0005634">
    <property type="term" value="C:nucleus"/>
    <property type="evidence" value="ECO:0007669"/>
    <property type="project" value="UniProtKB-SubCell"/>
</dbReference>
<dbReference type="GO" id="GO:0007420">
    <property type="term" value="P:brain development"/>
    <property type="evidence" value="ECO:0007669"/>
    <property type="project" value="TreeGrafter"/>
</dbReference>
<evidence type="ECO:0000256" key="1">
    <source>
        <dbReference type="ARBA" id="ARBA00004123"/>
    </source>
</evidence>
<evidence type="ECO:0000313" key="8">
    <source>
        <dbReference type="Proteomes" id="UP001152799"/>
    </source>
</evidence>
<evidence type="ECO:0000256" key="2">
    <source>
        <dbReference type="ARBA" id="ARBA00023125"/>
    </source>
</evidence>
<dbReference type="Proteomes" id="UP001152799">
    <property type="component" value="Chromosome 2"/>
</dbReference>
<sequence length="331" mass="37682">MVPQQMEGSRSESPSSSGVAPLFGSQLVDKNSSTPYSDATQTKKNNPNHIKRPMNAFMVWSQIERRKICEVSPDMHNAEISKNLGKRWKLLNEDERQPFKEEAERLRQLHQKEYPDYKYRPRKKTAKPAPKTASKKSSKRSSKSKRNDNNNNDSLVKDKIFNRRTTVPESVASRLKGRLSIPPTEIIEPKAEPVTRMEISYDTYETIRQGLPTTTTQQLPISFLAKVPSSPSCDTPDSPESATIYEDSWVNLVKEEPDDRLTCVTQIPNTLEDLENIDLLPMEGIDLEELADLDSSFDATSNHSGSHLDFTCPRDLFTMDNNWGEVENYIM</sequence>
<keyword evidence="2 4" id="KW-0238">DNA-binding</keyword>
<protein>
    <recommendedName>
        <fullName evidence="6">HMG box domain-containing protein</fullName>
    </recommendedName>
</protein>
<dbReference type="GO" id="GO:0001228">
    <property type="term" value="F:DNA-binding transcription activator activity, RNA polymerase II-specific"/>
    <property type="evidence" value="ECO:0007669"/>
    <property type="project" value="TreeGrafter"/>
</dbReference>
<keyword evidence="3 4" id="KW-0539">Nucleus</keyword>
<comment type="subcellular location">
    <subcellularLocation>
        <location evidence="1">Nucleus</location>
    </subcellularLocation>
</comment>
<dbReference type="GO" id="GO:0000978">
    <property type="term" value="F:RNA polymerase II cis-regulatory region sequence-specific DNA binding"/>
    <property type="evidence" value="ECO:0007669"/>
    <property type="project" value="TreeGrafter"/>
</dbReference>
<dbReference type="EMBL" id="OU892278">
    <property type="protein sequence ID" value="CAH1126244.1"/>
    <property type="molecule type" value="Genomic_DNA"/>
</dbReference>
<evidence type="ECO:0000259" key="6">
    <source>
        <dbReference type="PROSITE" id="PS50118"/>
    </source>
</evidence>
<dbReference type="Gene3D" id="1.10.30.10">
    <property type="entry name" value="High mobility group box domain"/>
    <property type="match status" value="1"/>
</dbReference>
<feature type="compositionally biased region" description="Basic and acidic residues" evidence="5">
    <location>
        <begin position="109"/>
        <end position="119"/>
    </location>
</feature>
<dbReference type="PANTHER" id="PTHR10270:SF323">
    <property type="entry name" value="TRANSCRIPTION FACTOR SOX-14-RELATED"/>
    <property type="match status" value="1"/>
</dbReference>
<dbReference type="PANTHER" id="PTHR10270">
    <property type="entry name" value="SOX TRANSCRIPTION FACTOR"/>
    <property type="match status" value="1"/>
</dbReference>
<dbReference type="FunFam" id="1.10.30.10:FF:000007">
    <property type="entry name" value="Transcription factor SOX"/>
    <property type="match status" value="1"/>
</dbReference>
<reference evidence="7" key="1">
    <citation type="submission" date="2022-01" db="EMBL/GenBank/DDBJ databases">
        <authorList>
            <person name="King R."/>
        </authorList>
    </citation>
    <scope>NUCLEOTIDE SEQUENCE</scope>
</reference>
<accession>A0A9P0GPE0</accession>
<dbReference type="GO" id="GO:0000122">
    <property type="term" value="P:negative regulation of transcription by RNA polymerase II"/>
    <property type="evidence" value="ECO:0007669"/>
    <property type="project" value="TreeGrafter"/>
</dbReference>
<feature type="compositionally biased region" description="Low complexity" evidence="5">
    <location>
        <begin position="7"/>
        <end position="18"/>
    </location>
</feature>
<feature type="domain" description="HMG box" evidence="6">
    <location>
        <begin position="50"/>
        <end position="118"/>
    </location>
</feature>